<keyword evidence="4 5" id="KW-0175">Coiled coil</keyword>
<keyword evidence="2" id="KW-0053">Apoptosis</keyword>
<dbReference type="Proteomes" id="UP000663829">
    <property type="component" value="Unassembled WGS sequence"/>
</dbReference>
<dbReference type="GO" id="GO:0042981">
    <property type="term" value="P:regulation of apoptotic process"/>
    <property type="evidence" value="ECO:0007669"/>
    <property type="project" value="InterPro"/>
</dbReference>
<dbReference type="GO" id="GO:0043122">
    <property type="term" value="P:regulation of canonical NF-kappaB signal transduction"/>
    <property type="evidence" value="ECO:0007669"/>
    <property type="project" value="TreeGrafter"/>
</dbReference>
<evidence type="ECO:0000256" key="2">
    <source>
        <dbReference type="ARBA" id="ARBA00022703"/>
    </source>
</evidence>
<proteinExistence type="predicted"/>
<dbReference type="FunFam" id="2.60.210.10:FF:000001">
    <property type="entry name" value="TNF receptor-associated factor"/>
    <property type="match status" value="1"/>
</dbReference>
<dbReference type="GO" id="GO:0007165">
    <property type="term" value="P:signal transduction"/>
    <property type="evidence" value="ECO:0007669"/>
    <property type="project" value="InterPro"/>
</dbReference>
<dbReference type="Proteomes" id="UP000681722">
    <property type="component" value="Unassembled WGS sequence"/>
</dbReference>
<accession>A0A813XGE3</accession>
<keyword evidence="9" id="KW-1185">Reference proteome</keyword>
<dbReference type="EMBL" id="CAJNOQ010001059">
    <property type="protein sequence ID" value="CAF0864454.1"/>
    <property type="molecule type" value="Genomic_DNA"/>
</dbReference>
<comment type="caution">
    <text evidence="7">The sequence shown here is derived from an EMBL/GenBank/DDBJ whole genome shotgun (WGS) entry which is preliminary data.</text>
</comment>
<dbReference type="GO" id="GO:0008270">
    <property type="term" value="F:zinc ion binding"/>
    <property type="evidence" value="ECO:0007669"/>
    <property type="project" value="InterPro"/>
</dbReference>
<evidence type="ECO:0000313" key="8">
    <source>
        <dbReference type="EMBL" id="CAF3651983.1"/>
    </source>
</evidence>
<dbReference type="InterPro" id="IPR049342">
    <property type="entry name" value="TRAF1-6_MATH_dom"/>
</dbReference>
<dbReference type="InterPro" id="IPR012227">
    <property type="entry name" value="TNF_rcpt-assoc_TRAF_met"/>
</dbReference>
<protein>
    <recommendedName>
        <fullName evidence="6">MATH domain-containing protein</fullName>
    </recommendedName>
</protein>
<dbReference type="PROSITE" id="PS50144">
    <property type="entry name" value="MATH"/>
    <property type="match status" value="1"/>
</dbReference>
<evidence type="ECO:0000256" key="4">
    <source>
        <dbReference type="ARBA" id="ARBA00023054"/>
    </source>
</evidence>
<dbReference type="InterPro" id="IPR002083">
    <property type="entry name" value="MATH/TRAF_dom"/>
</dbReference>
<keyword evidence="3" id="KW-0832">Ubl conjugation</keyword>
<keyword evidence="1" id="KW-1017">Isopeptide bond</keyword>
<feature type="domain" description="MATH" evidence="6">
    <location>
        <begin position="117"/>
        <end position="264"/>
    </location>
</feature>
<dbReference type="Pfam" id="PF21355">
    <property type="entry name" value="TRAF-mep_MATH"/>
    <property type="match status" value="1"/>
</dbReference>
<dbReference type="EMBL" id="CAJOBC010001059">
    <property type="protein sequence ID" value="CAF3651983.1"/>
    <property type="molecule type" value="Genomic_DNA"/>
</dbReference>
<gene>
    <name evidence="7" type="ORF">GPM918_LOCUS6761</name>
    <name evidence="8" type="ORF">SRO942_LOCUS6761</name>
</gene>
<dbReference type="PANTHER" id="PTHR10131">
    <property type="entry name" value="TNF RECEPTOR ASSOCIATED FACTOR"/>
    <property type="match status" value="1"/>
</dbReference>
<dbReference type="SUPFAM" id="SSF49599">
    <property type="entry name" value="TRAF domain-like"/>
    <property type="match status" value="1"/>
</dbReference>
<organism evidence="7 9">
    <name type="scientific">Didymodactylos carnosus</name>
    <dbReference type="NCBI Taxonomy" id="1234261"/>
    <lineage>
        <taxon>Eukaryota</taxon>
        <taxon>Metazoa</taxon>
        <taxon>Spiralia</taxon>
        <taxon>Gnathifera</taxon>
        <taxon>Rotifera</taxon>
        <taxon>Eurotatoria</taxon>
        <taxon>Bdelloidea</taxon>
        <taxon>Philodinida</taxon>
        <taxon>Philodinidae</taxon>
        <taxon>Didymodactylos</taxon>
    </lineage>
</organism>
<sequence length="314" mass="36462">MSVEHHVMSLHDSMNTNNVNRVPPTTVNSLKTLSGKEMNQLYETVSILTNDIEVIQNKCVNINEKILKLKNELNESHEQFSKAKQQMNAMNYMRLNQELLQQEINGLKDYVQSTSYNGTYLWKVENVSSLIQDAQSERQLSVYSPPFYSSRNGYKMCMRLYLNGDGNARRTHLSLFFVIMRGKFDEKLLKWPFPYKISFCLFDQSNQQRHIIDSFRPDIKSNSFQQPQTQMNIASGIPKYFPLPLLLDGNSYVKNDSLFIKCIVNFNDMPKMLLPYTLSLNPGLPENVKQSMIIAETDRRQRSSKEITDNTKQN</sequence>
<dbReference type="Gene3D" id="2.60.210.10">
    <property type="entry name" value="Apoptosis, Tumor Necrosis Factor Receptor Associated Protein 2, Chain A"/>
    <property type="match status" value="1"/>
</dbReference>
<dbReference type="PANTHER" id="PTHR10131:SF94">
    <property type="entry name" value="TNF RECEPTOR-ASSOCIATED FACTOR 4"/>
    <property type="match status" value="1"/>
</dbReference>
<evidence type="ECO:0000256" key="5">
    <source>
        <dbReference type="SAM" id="Coils"/>
    </source>
</evidence>
<dbReference type="AlphaFoldDB" id="A0A813XGE3"/>
<dbReference type="OrthoDB" id="6499288at2759"/>
<dbReference type="GO" id="GO:0006915">
    <property type="term" value="P:apoptotic process"/>
    <property type="evidence" value="ECO:0007669"/>
    <property type="project" value="UniProtKB-KW"/>
</dbReference>
<evidence type="ECO:0000259" key="6">
    <source>
        <dbReference type="PROSITE" id="PS50144"/>
    </source>
</evidence>
<dbReference type="CDD" id="cd00270">
    <property type="entry name" value="MATH_TRAF_C"/>
    <property type="match status" value="1"/>
</dbReference>
<reference evidence="7" key="1">
    <citation type="submission" date="2021-02" db="EMBL/GenBank/DDBJ databases">
        <authorList>
            <person name="Nowell W R."/>
        </authorList>
    </citation>
    <scope>NUCLEOTIDE SEQUENCE</scope>
</reference>
<dbReference type="InterPro" id="IPR008974">
    <property type="entry name" value="TRAF-like"/>
</dbReference>
<evidence type="ECO:0000313" key="7">
    <source>
        <dbReference type="EMBL" id="CAF0864454.1"/>
    </source>
</evidence>
<dbReference type="PIRSF" id="PIRSF015614">
    <property type="entry name" value="TRAF"/>
    <property type="match status" value="1"/>
</dbReference>
<name>A0A813XGE3_9BILA</name>
<feature type="coiled-coil region" evidence="5">
    <location>
        <begin position="52"/>
        <end position="86"/>
    </location>
</feature>
<evidence type="ECO:0000256" key="3">
    <source>
        <dbReference type="ARBA" id="ARBA00022843"/>
    </source>
</evidence>
<evidence type="ECO:0000256" key="1">
    <source>
        <dbReference type="ARBA" id="ARBA00022499"/>
    </source>
</evidence>
<dbReference type="SMART" id="SM00061">
    <property type="entry name" value="MATH"/>
    <property type="match status" value="1"/>
</dbReference>
<evidence type="ECO:0000313" key="9">
    <source>
        <dbReference type="Proteomes" id="UP000663829"/>
    </source>
</evidence>